<dbReference type="Proteomes" id="UP000245768">
    <property type="component" value="Unassembled WGS sequence"/>
</dbReference>
<dbReference type="GO" id="GO:0004103">
    <property type="term" value="F:choline kinase activity"/>
    <property type="evidence" value="ECO:0007669"/>
    <property type="project" value="TreeGrafter"/>
</dbReference>
<reference evidence="3 4" key="1">
    <citation type="journal article" date="2018" name="Mol. Biol. Evol.">
        <title>Broad Genomic Sampling Reveals a Smut Pathogenic Ancestry of the Fungal Clade Ustilaginomycotina.</title>
        <authorList>
            <person name="Kijpornyongpan T."/>
            <person name="Mondo S.J."/>
            <person name="Barry K."/>
            <person name="Sandor L."/>
            <person name="Lee J."/>
            <person name="Lipzen A."/>
            <person name="Pangilinan J."/>
            <person name="LaButti K."/>
            <person name="Hainaut M."/>
            <person name="Henrissat B."/>
            <person name="Grigoriev I.V."/>
            <person name="Spatafora J.W."/>
            <person name="Aime M.C."/>
        </authorList>
    </citation>
    <scope>NUCLEOTIDE SEQUENCE [LARGE SCALE GENOMIC DNA]</scope>
    <source>
        <strain evidence="3 4">MCA 4198</strain>
    </source>
</reference>
<feature type="region of interest" description="Disordered" evidence="2">
    <location>
        <begin position="298"/>
        <end position="348"/>
    </location>
</feature>
<dbReference type="GO" id="GO:0004305">
    <property type="term" value="F:ethanolamine kinase activity"/>
    <property type="evidence" value="ECO:0007669"/>
    <property type="project" value="TreeGrafter"/>
</dbReference>
<keyword evidence="3" id="KW-0808">Transferase</keyword>
<dbReference type="Gene3D" id="3.30.200.20">
    <property type="entry name" value="Phosphorylase Kinase, domain 1"/>
    <property type="match status" value="1"/>
</dbReference>
<dbReference type="GO" id="GO:0006646">
    <property type="term" value="P:phosphatidylethanolamine biosynthetic process"/>
    <property type="evidence" value="ECO:0007669"/>
    <property type="project" value="TreeGrafter"/>
</dbReference>
<feature type="compositionally biased region" description="Basic and acidic residues" evidence="2">
    <location>
        <begin position="577"/>
        <end position="589"/>
    </location>
</feature>
<name>A0A316YUB3_9BASI</name>
<feature type="region of interest" description="Disordered" evidence="2">
    <location>
        <begin position="413"/>
        <end position="440"/>
    </location>
</feature>
<evidence type="ECO:0000256" key="2">
    <source>
        <dbReference type="SAM" id="MobiDB-lite"/>
    </source>
</evidence>
<dbReference type="InterPro" id="IPR011009">
    <property type="entry name" value="Kinase-like_dom_sf"/>
</dbReference>
<dbReference type="Gene3D" id="3.90.1200.10">
    <property type="match status" value="1"/>
</dbReference>
<dbReference type="FunCoup" id="A0A316YUB3">
    <property type="interactions" value="297"/>
</dbReference>
<dbReference type="RefSeq" id="XP_025378503.1">
    <property type="nucleotide sequence ID" value="XM_025518758.1"/>
</dbReference>
<feature type="region of interest" description="Disordered" evidence="2">
    <location>
        <begin position="718"/>
        <end position="782"/>
    </location>
</feature>
<accession>A0A316YUB3</accession>
<protein>
    <submittedName>
        <fullName evidence="3">Kinase-like protein</fullName>
    </submittedName>
</protein>
<dbReference type="AlphaFoldDB" id="A0A316YUB3"/>
<keyword evidence="3" id="KW-0418">Kinase</keyword>
<evidence type="ECO:0000313" key="4">
    <source>
        <dbReference type="Proteomes" id="UP000245768"/>
    </source>
</evidence>
<dbReference type="EMBL" id="KZ819635">
    <property type="protein sequence ID" value="PWN91305.1"/>
    <property type="molecule type" value="Genomic_DNA"/>
</dbReference>
<dbReference type="GO" id="GO:0005737">
    <property type="term" value="C:cytoplasm"/>
    <property type="evidence" value="ECO:0007669"/>
    <property type="project" value="TreeGrafter"/>
</dbReference>
<sequence>MHSLGSLARQQQIDNDARGQVGGDARSTELVLEEDEEENGASGFDVEDEDEEDMHANGVPAARGWRLDVREATTRQFRIKVLDMFTRELKLQTWSDDTADASLLPLSCDQVHLRRISGAFSNAVFFVSYKVAEGVQARVPDTVLLRVYGSGTEVLLSRRAELLILHTLSSLYEIGPHILGTFANGRVETYFDAEPIGKEGIRDLGDRSETIVDDGSLLVRGHEGRSQWVARRMRQLHEVPLDTMRTVLEQGDLRAPSDRGFGRGIENHLFARSHRPSARITKSIMQQQQQQLQQQQQVAGGSGYFGAKDAKGAAGNIRESPAPMTPTDGAAPGLTPDTSLKATGTEAAEARAMAIRGFSPTHRNNSVASFDSLATSYNSQDGGSIASGSFDNLMSSPALTSSSYSEAVSVARRGGAGSDSPYTFNTPSAARRNSRSRAPYPGVWRRTKRWAREAGKVIALVDEFARSPEGIAACSHALGTDPKGPPFTAFPSAPPADRVHSKDLGPTMTSLRDTLLAVQAIDFPRLLEQMDAFKRFVRRWERINGVSRRVLAHGDTQYSNLLLIKTSEDAGMGMPRNGRDSSRDSRRGSNESSRSRSRPARTAPYERLVVIDFEYCSPNPRAYDIANAFHEWRFDYHSQSECWSPYIEPYPSRHQQRRWLRAYVEQGRLIRMRGKAPKSASGGSSAILDSPNLPPADELALPPPAFAPLSPVVKSTSIEATPRRNSTLADDPTTSPTCVLGGQNRGKIKATGITFHSPAPSPRITPHRSSASPTNVFGGANKGPSSLVQLEASIEREIDRLEREVEVWSPACHACWALWGITFAKEMIEGVIKVATEQVKSGMLGKESSSLPKEIENIVAGSAESFDNLRYTLGRVELFRAELTTLGVI</sequence>
<evidence type="ECO:0000256" key="1">
    <source>
        <dbReference type="ARBA" id="ARBA00038211"/>
    </source>
</evidence>
<comment type="similarity">
    <text evidence="1">Belongs to the choline/ethanolamine kinase family.</text>
</comment>
<feature type="compositionally biased region" description="Acidic residues" evidence="2">
    <location>
        <begin position="31"/>
        <end position="53"/>
    </location>
</feature>
<dbReference type="SUPFAM" id="SSF56112">
    <property type="entry name" value="Protein kinase-like (PK-like)"/>
    <property type="match status" value="1"/>
</dbReference>
<dbReference type="STRING" id="215250.A0A316YUB3"/>
<organism evidence="3 4">
    <name type="scientific">Acaromyces ingoldii</name>
    <dbReference type="NCBI Taxonomy" id="215250"/>
    <lineage>
        <taxon>Eukaryota</taxon>
        <taxon>Fungi</taxon>
        <taxon>Dikarya</taxon>
        <taxon>Basidiomycota</taxon>
        <taxon>Ustilaginomycotina</taxon>
        <taxon>Exobasidiomycetes</taxon>
        <taxon>Exobasidiales</taxon>
        <taxon>Cryptobasidiaceae</taxon>
        <taxon>Acaromyces</taxon>
    </lineage>
</organism>
<keyword evidence="4" id="KW-1185">Reference proteome</keyword>
<feature type="region of interest" description="Disordered" evidence="2">
    <location>
        <begin position="569"/>
        <end position="601"/>
    </location>
</feature>
<feature type="compositionally biased region" description="Polar residues" evidence="2">
    <location>
        <begin position="718"/>
        <end position="737"/>
    </location>
</feature>
<dbReference type="InParanoid" id="A0A316YUB3"/>
<gene>
    <name evidence="3" type="ORF">FA10DRAFT_228667</name>
</gene>
<dbReference type="PANTHER" id="PTHR22603:SF93">
    <property type="entry name" value="RE24176P"/>
    <property type="match status" value="1"/>
</dbReference>
<evidence type="ECO:0000313" key="3">
    <source>
        <dbReference type="EMBL" id="PWN91305.1"/>
    </source>
</evidence>
<dbReference type="PANTHER" id="PTHR22603">
    <property type="entry name" value="CHOLINE/ETHANOALAMINE KINASE"/>
    <property type="match status" value="1"/>
</dbReference>
<proteinExistence type="inferred from homology"/>
<dbReference type="OrthoDB" id="10267235at2759"/>
<feature type="region of interest" description="Disordered" evidence="2">
    <location>
        <begin position="1"/>
        <end position="59"/>
    </location>
</feature>
<dbReference type="GeneID" id="37040674"/>
<dbReference type="Pfam" id="PF01633">
    <property type="entry name" value="Choline_kinase"/>
    <property type="match status" value="2"/>
</dbReference>